<accession>A0ABD2QEJ9</accession>
<reference evidence="1 2" key="1">
    <citation type="submission" date="2024-11" db="EMBL/GenBank/DDBJ databases">
        <title>Adaptive evolution of stress response genes in parasites aligns with host niche diversity.</title>
        <authorList>
            <person name="Hahn C."/>
            <person name="Resl P."/>
        </authorList>
    </citation>
    <scope>NUCLEOTIDE SEQUENCE [LARGE SCALE GENOMIC DNA]</scope>
    <source>
        <strain evidence="1">EGGRZ-B1_66</strain>
        <tissue evidence="1">Body</tissue>
    </source>
</reference>
<dbReference type="EMBL" id="JBJKFK010000343">
    <property type="protein sequence ID" value="KAL3317697.1"/>
    <property type="molecule type" value="Genomic_DNA"/>
</dbReference>
<organism evidence="1 2">
    <name type="scientific">Cichlidogyrus casuarinus</name>
    <dbReference type="NCBI Taxonomy" id="1844966"/>
    <lineage>
        <taxon>Eukaryota</taxon>
        <taxon>Metazoa</taxon>
        <taxon>Spiralia</taxon>
        <taxon>Lophotrochozoa</taxon>
        <taxon>Platyhelminthes</taxon>
        <taxon>Monogenea</taxon>
        <taxon>Monopisthocotylea</taxon>
        <taxon>Dactylogyridea</taxon>
        <taxon>Ancyrocephalidae</taxon>
        <taxon>Cichlidogyrus</taxon>
    </lineage>
</organism>
<proteinExistence type="predicted"/>
<keyword evidence="2" id="KW-1185">Reference proteome</keyword>
<protein>
    <submittedName>
        <fullName evidence="1">Uncharacterized protein</fullName>
    </submittedName>
</protein>
<sequence length="105" mass="12226">MFLPVSVNREYELAEFHYKQTQKCLGEAKWDLLVFATHLKVAECQRKLNKSGRFRYLRTALSIACTSSSLFDDQMLQLVQQNSILFGQHHWPIFGATCDENQDKL</sequence>
<evidence type="ECO:0000313" key="1">
    <source>
        <dbReference type="EMBL" id="KAL3317697.1"/>
    </source>
</evidence>
<evidence type="ECO:0000313" key="2">
    <source>
        <dbReference type="Proteomes" id="UP001626550"/>
    </source>
</evidence>
<name>A0ABD2QEJ9_9PLAT</name>
<dbReference type="AlphaFoldDB" id="A0ABD2QEJ9"/>
<dbReference type="Proteomes" id="UP001626550">
    <property type="component" value="Unassembled WGS sequence"/>
</dbReference>
<comment type="caution">
    <text evidence="1">The sequence shown here is derived from an EMBL/GenBank/DDBJ whole genome shotgun (WGS) entry which is preliminary data.</text>
</comment>
<gene>
    <name evidence="1" type="ORF">Ciccas_003644</name>
</gene>